<evidence type="ECO:0000313" key="2">
    <source>
        <dbReference type="Proteomes" id="UP000799764"/>
    </source>
</evidence>
<proteinExistence type="predicted"/>
<evidence type="ECO:0008006" key="3">
    <source>
        <dbReference type="Google" id="ProtNLM"/>
    </source>
</evidence>
<dbReference type="SUPFAM" id="SSF52833">
    <property type="entry name" value="Thioredoxin-like"/>
    <property type="match status" value="1"/>
</dbReference>
<dbReference type="Proteomes" id="UP000799764">
    <property type="component" value="Unassembled WGS sequence"/>
</dbReference>
<sequence length="111" mass="12371">MPGAAEKQYIGHTMTIKDAIRSYRAPGSLQMSIAVVRYPKLSTDSKSQLKVCTILDELQLPSKLHYKELTETNGDDYLEMKPNIQLPAITDPKSGLTLWEESDDILPALHG</sequence>
<organism evidence="1 2">
    <name type="scientific">Karstenula rhodostoma CBS 690.94</name>
    <dbReference type="NCBI Taxonomy" id="1392251"/>
    <lineage>
        <taxon>Eukaryota</taxon>
        <taxon>Fungi</taxon>
        <taxon>Dikarya</taxon>
        <taxon>Ascomycota</taxon>
        <taxon>Pezizomycotina</taxon>
        <taxon>Dothideomycetes</taxon>
        <taxon>Pleosporomycetidae</taxon>
        <taxon>Pleosporales</taxon>
        <taxon>Massarineae</taxon>
        <taxon>Didymosphaeriaceae</taxon>
        <taxon>Karstenula</taxon>
    </lineage>
</organism>
<dbReference type="EMBL" id="MU001495">
    <property type="protein sequence ID" value="KAF2449043.1"/>
    <property type="molecule type" value="Genomic_DNA"/>
</dbReference>
<gene>
    <name evidence="1" type="ORF">P171DRAFT_441309</name>
</gene>
<accession>A0A9P4PTL1</accession>
<dbReference type="AlphaFoldDB" id="A0A9P4PTL1"/>
<comment type="caution">
    <text evidence="1">The sequence shown here is derived from an EMBL/GenBank/DDBJ whole genome shotgun (WGS) entry which is preliminary data.</text>
</comment>
<keyword evidence="2" id="KW-1185">Reference proteome</keyword>
<evidence type="ECO:0000313" key="1">
    <source>
        <dbReference type="EMBL" id="KAF2449043.1"/>
    </source>
</evidence>
<name>A0A9P4PTL1_9PLEO</name>
<protein>
    <recommendedName>
        <fullName evidence="3">GST N-terminal domain-containing protein</fullName>
    </recommendedName>
</protein>
<dbReference type="InterPro" id="IPR036249">
    <property type="entry name" value="Thioredoxin-like_sf"/>
</dbReference>
<dbReference type="Gene3D" id="3.40.30.10">
    <property type="entry name" value="Glutaredoxin"/>
    <property type="match status" value="1"/>
</dbReference>
<reference evidence="1" key="1">
    <citation type="journal article" date="2020" name="Stud. Mycol.">
        <title>101 Dothideomycetes genomes: a test case for predicting lifestyles and emergence of pathogens.</title>
        <authorList>
            <person name="Haridas S."/>
            <person name="Albert R."/>
            <person name="Binder M."/>
            <person name="Bloem J."/>
            <person name="Labutti K."/>
            <person name="Salamov A."/>
            <person name="Andreopoulos B."/>
            <person name="Baker S."/>
            <person name="Barry K."/>
            <person name="Bills G."/>
            <person name="Bluhm B."/>
            <person name="Cannon C."/>
            <person name="Castanera R."/>
            <person name="Culley D."/>
            <person name="Daum C."/>
            <person name="Ezra D."/>
            <person name="Gonzalez J."/>
            <person name="Henrissat B."/>
            <person name="Kuo A."/>
            <person name="Liang C."/>
            <person name="Lipzen A."/>
            <person name="Lutzoni F."/>
            <person name="Magnuson J."/>
            <person name="Mondo S."/>
            <person name="Nolan M."/>
            <person name="Ohm R."/>
            <person name="Pangilinan J."/>
            <person name="Park H.-J."/>
            <person name="Ramirez L."/>
            <person name="Alfaro M."/>
            <person name="Sun H."/>
            <person name="Tritt A."/>
            <person name="Yoshinaga Y."/>
            <person name="Zwiers L.-H."/>
            <person name="Turgeon B."/>
            <person name="Goodwin S."/>
            <person name="Spatafora J."/>
            <person name="Crous P."/>
            <person name="Grigoriev I."/>
        </authorList>
    </citation>
    <scope>NUCLEOTIDE SEQUENCE</scope>
    <source>
        <strain evidence="1">CBS 690.94</strain>
    </source>
</reference>